<dbReference type="OrthoDB" id="7030233at2"/>
<dbReference type="EMBL" id="QJRG01000034">
    <property type="protein sequence ID" value="RWU24952.1"/>
    <property type="molecule type" value="Genomic_DNA"/>
</dbReference>
<organism evidence="1 2">
    <name type="scientific">Pseudomonas alkylphenolica</name>
    <dbReference type="NCBI Taxonomy" id="237609"/>
    <lineage>
        <taxon>Bacteria</taxon>
        <taxon>Pseudomonadati</taxon>
        <taxon>Pseudomonadota</taxon>
        <taxon>Gammaproteobacteria</taxon>
        <taxon>Pseudomonadales</taxon>
        <taxon>Pseudomonadaceae</taxon>
        <taxon>Pseudomonas</taxon>
    </lineage>
</organism>
<gene>
    <name evidence="1" type="ORF">DM813_04190</name>
</gene>
<dbReference type="RefSeq" id="WP_128322165.1">
    <property type="nucleotide sequence ID" value="NZ_QJRG01000034.1"/>
</dbReference>
<dbReference type="AlphaFoldDB" id="A0A443ZWA7"/>
<sequence>MGGKRKPFITTKAINEAIYKSLIASNWQQSLILELWELASLHLTEEVCRRAFKDVIARRGVSALFERNAYKVTGREVLRFDCPPGSLSNPCYILSEMLRELIKRDWPLLRETGPRCDWYDFSDALHEILLRQGFASLRLKIKKLEDDLGM</sequence>
<evidence type="ECO:0000313" key="2">
    <source>
        <dbReference type="Proteomes" id="UP000288983"/>
    </source>
</evidence>
<protein>
    <submittedName>
        <fullName evidence="1">Uncharacterized protein</fullName>
    </submittedName>
</protein>
<evidence type="ECO:0000313" key="1">
    <source>
        <dbReference type="EMBL" id="RWU24952.1"/>
    </source>
</evidence>
<reference evidence="1 2" key="1">
    <citation type="submission" date="2018-06" db="EMBL/GenBank/DDBJ databases">
        <title>Bacteria isolated from soil of Wuhan.</title>
        <authorList>
            <person name="Wei X."/>
            <person name="Chunhua H."/>
        </authorList>
    </citation>
    <scope>NUCLEOTIDE SEQUENCE [LARGE SCALE GENOMIC DNA]</scope>
    <source>
        <strain evidence="2">xwS2</strain>
    </source>
</reference>
<proteinExistence type="predicted"/>
<dbReference type="Proteomes" id="UP000288983">
    <property type="component" value="Unassembled WGS sequence"/>
</dbReference>
<comment type="caution">
    <text evidence="1">The sequence shown here is derived from an EMBL/GenBank/DDBJ whole genome shotgun (WGS) entry which is preliminary data.</text>
</comment>
<accession>A0A443ZWA7</accession>
<name>A0A443ZWA7_9PSED</name>